<evidence type="ECO:0000256" key="1">
    <source>
        <dbReference type="ARBA" id="ARBA00023110"/>
    </source>
</evidence>
<dbReference type="Pfam" id="PF05698">
    <property type="entry name" value="Trigger_C"/>
    <property type="match status" value="1"/>
</dbReference>
<feature type="domain" description="Trigger factor C-terminal" evidence="4">
    <location>
        <begin position="148"/>
        <end position="290"/>
    </location>
</feature>
<evidence type="ECO:0000313" key="6">
    <source>
        <dbReference type="Proteomes" id="UP000034096"/>
    </source>
</evidence>
<dbReference type="GO" id="GO:0015031">
    <property type="term" value="P:protein transport"/>
    <property type="evidence" value="ECO:0007669"/>
    <property type="project" value="InterPro"/>
</dbReference>
<reference evidence="5 6" key="1">
    <citation type="journal article" date="2015" name="Nature">
        <title>rRNA introns, odd ribosomes, and small enigmatic genomes across a large radiation of phyla.</title>
        <authorList>
            <person name="Brown C.T."/>
            <person name="Hug L.A."/>
            <person name="Thomas B.C."/>
            <person name="Sharon I."/>
            <person name="Castelle C.J."/>
            <person name="Singh A."/>
            <person name="Wilkins M.J."/>
            <person name="Williams K.H."/>
            <person name="Banfield J.F."/>
        </authorList>
    </citation>
    <scope>NUCLEOTIDE SEQUENCE [LARGE SCALE GENOMIC DNA]</scope>
</reference>
<organism evidence="5 6">
    <name type="scientific">Candidatus Woesebacteria bacterium GW2011_GWC1_38_13</name>
    <dbReference type="NCBI Taxonomy" id="1618583"/>
    <lineage>
        <taxon>Bacteria</taxon>
        <taxon>Candidatus Woeseibacteriota</taxon>
    </lineage>
</organism>
<dbReference type="GO" id="GO:0006457">
    <property type="term" value="P:protein folding"/>
    <property type="evidence" value="ECO:0007669"/>
    <property type="project" value="InterPro"/>
</dbReference>
<dbReference type="SUPFAM" id="SSF109998">
    <property type="entry name" value="Triger factor/SurA peptide-binding domain-like"/>
    <property type="match status" value="1"/>
</dbReference>
<accession>A0A0G0J0S9</accession>
<keyword evidence="2" id="KW-0413">Isomerase</keyword>
<dbReference type="Proteomes" id="UP000034096">
    <property type="component" value="Unassembled WGS sequence"/>
</dbReference>
<sequence>MDNQNKNYTVARESDGTIQITFTIPKELISENQSKALEEMGKDVEVPGFRKGNAPIDKVKENVPREKIVEKTLMGILPIMLSDVLKEEKIKPSIYPKFELISSEDDQDWQVRALMCEIVPFDLGDYKTQLKGLLNSSKIWTPDKIDEKEKEKEPTREEKEQKIVDFLLSTTDLTIPKILIDEEVNSRLSQLLARIEKLGLTLDGYLSSIGKNPQSLRDEYAKQSESAIRVELILEKISSVENLEIKESEIEDAVRASSSDPKIQENLNSPDQKRLIKTILLRRKALDFLLTLL</sequence>
<protein>
    <submittedName>
        <fullName evidence="5">Trigger factor</fullName>
    </submittedName>
</protein>
<dbReference type="Gene3D" id="1.10.3120.10">
    <property type="entry name" value="Trigger factor, C-terminal domain"/>
    <property type="match status" value="1"/>
</dbReference>
<dbReference type="STRING" id="1618583.US75_C0001G0012"/>
<evidence type="ECO:0000313" key="5">
    <source>
        <dbReference type="EMBL" id="KKQ56955.1"/>
    </source>
</evidence>
<dbReference type="EMBL" id="LBUE01000001">
    <property type="protein sequence ID" value="KKQ56955.1"/>
    <property type="molecule type" value="Genomic_DNA"/>
</dbReference>
<dbReference type="Pfam" id="PF05697">
    <property type="entry name" value="Trigger_N"/>
    <property type="match status" value="1"/>
</dbReference>
<name>A0A0G0J0S9_9BACT</name>
<proteinExistence type="predicted"/>
<dbReference type="GO" id="GO:0003755">
    <property type="term" value="F:peptidyl-prolyl cis-trans isomerase activity"/>
    <property type="evidence" value="ECO:0007669"/>
    <property type="project" value="UniProtKB-KW"/>
</dbReference>
<dbReference type="AlphaFoldDB" id="A0A0G0J0S9"/>
<dbReference type="InterPro" id="IPR008880">
    <property type="entry name" value="Trigger_fac_C"/>
</dbReference>
<dbReference type="InterPro" id="IPR036611">
    <property type="entry name" value="Trigger_fac_ribosome-bd_sf"/>
</dbReference>
<feature type="domain" description="Trigger factor ribosome-binding bacterial" evidence="3">
    <location>
        <begin position="9"/>
        <end position="128"/>
    </location>
</feature>
<comment type="caution">
    <text evidence="5">The sequence shown here is derived from an EMBL/GenBank/DDBJ whole genome shotgun (WGS) entry which is preliminary data.</text>
</comment>
<dbReference type="SUPFAM" id="SSF102735">
    <property type="entry name" value="Trigger factor ribosome-binding domain"/>
    <property type="match status" value="1"/>
</dbReference>
<dbReference type="InterPro" id="IPR008881">
    <property type="entry name" value="Trigger_fac_ribosome-bd_bac"/>
</dbReference>
<evidence type="ECO:0000259" key="3">
    <source>
        <dbReference type="Pfam" id="PF05697"/>
    </source>
</evidence>
<gene>
    <name evidence="5" type="ORF">US75_C0001G0012</name>
</gene>
<evidence type="ECO:0000259" key="4">
    <source>
        <dbReference type="Pfam" id="PF05698"/>
    </source>
</evidence>
<dbReference type="InterPro" id="IPR037041">
    <property type="entry name" value="Trigger_fac_C_sf"/>
</dbReference>
<keyword evidence="1" id="KW-0697">Rotamase</keyword>
<dbReference type="Gene3D" id="3.30.70.1050">
    <property type="entry name" value="Trigger factor ribosome-binding domain"/>
    <property type="match status" value="1"/>
</dbReference>
<dbReference type="InterPro" id="IPR027304">
    <property type="entry name" value="Trigger_fact/SurA_dom_sf"/>
</dbReference>
<evidence type="ECO:0000256" key="2">
    <source>
        <dbReference type="ARBA" id="ARBA00023235"/>
    </source>
</evidence>